<dbReference type="InterPro" id="IPR001466">
    <property type="entry name" value="Beta-lactam-related"/>
</dbReference>
<gene>
    <name evidence="2" type="ORF">SAMN05428998_101363</name>
</gene>
<accession>A0A1Y6B930</accession>
<evidence type="ECO:0000259" key="1">
    <source>
        <dbReference type="Pfam" id="PF00144"/>
    </source>
</evidence>
<dbReference type="EMBL" id="FWZX01000001">
    <property type="protein sequence ID" value="SME91086.1"/>
    <property type="molecule type" value="Genomic_DNA"/>
</dbReference>
<dbReference type="STRING" id="560819.SAMN05428998_101363"/>
<evidence type="ECO:0000313" key="3">
    <source>
        <dbReference type="Proteomes" id="UP000192917"/>
    </source>
</evidence>
<sequence>MEREAGAAPAVEGRWREDLAPLVEVFRANFVRRGEVGASLCVMQEGETLVDVWAGAADPESGRPWRADTVGVVFSNSKPATALCLHLLAERGFVSLDDPVARYWPEYAAEGKDGTTLRMLLDHSAGLPALRAPLPDGAAFDWQEMTARLAIEAPFWEPGTRCGYHGLTFGWLVGEVVRRISGLSLGTFFRQEVAGPLGLDFWIGLPEREEPRVAPVIPHRPAHGEAPRGRFERAVAEQPESLSALYFRNTGGWRPSGFNSRRGRAAEIPAANGISNARGLAGLYAALACGGRAGVPRLLKPGTVAEITQVSSATHDDATLRVPTRFAAGFMRSMDNRGRGLDSVVLAPGAFGHVGAGGSLGFADPGRGLSFGYTMNRMGPGVLLNPRGQSLVDCLDRLLPPGTRSD</sequence>
<dbReference type="RefSeq" id="WP_085120709.1">
    <property type="nucleotide sequence ID" value="NZ_FWZX01000001.1"/>
</dbReference>
<name>A0A1Y6B930_9PROT</name>
<dbReference type="PANTHER" id="PTHR43319">
    <property type="entry name" value="BETA-LACTAMASE-RELATED"/>
    <property type="match status" value="1"/>
</dbReference>
<dbReference type="SUPFAM" id="SSF56601">
    <property type="entry name" value="beta-lactamase/transpeptidase-like"/>
    <property type="match status" value="1"/>
</dbReference>
<dbReference type="PANTHER" id="PTHR43319:SF3">
    <property type="entry name" value="BETA-LACTAMASE-RELATED DOMAIN-CONTAINING PROTEIN"/>
    <property type="match status" value="1"/>
</dbReference>
<dbReference type="Proteomes" id="UP000192917">
    <property type="component" value="Unassembled WGS sequence"/>
</dbReference>
<organism evidence="2 3">
    <name type="scientific">Tistlia consotensis USBA 355</name>
    <dbReference type="NCBI Taxonomy" id="560819"/>
    <lineage>
        <taxon>Bacteria</taxon>
        <taxon>Pseudomonadati</taxon>
        <taxon>Pseudomonadota</taxon>
        <taxon>Alphaproteobacteria</taxon>
        <taxon>Rhodospirillales</taxon>
        <taxon>Rhodovibrionaceae</taxon>
        <taxon>Tistlia</taxon>
    </lineage>
</organism>
<keyword evidence="3" id="KW-1185">Reference proteome</keyword>
<feature type="domain" description="Beta-lactamase-related" evidence="1">
    <location>
        <begin position="29"/>
        <end position="381"/>
    </location>
</feature>
<evidence type="ECO:0000313" key="2">
    <source>
        <dbReference type="EMBL" id="SME91086.1"/>
    </source>
</evidence>
<dbReference type="Gene3D" id="3.40.710.10">
    <property type="entry name" value="DD-peptidase/beta-lactamase superfamily"/>
    <property type="match status" value="1"/>
</dbReference>
<protein>
    <submittedName>
        <fullName evidence="2">CubicO group peptidase, beta-lactamase class C family</fullName>
    </submittedName>
</protein>
<dbReference type="Pfam" id="PF00144">
    <property type="entry name" value="Beta-lactamase"/>
    <property type="match status" value="1"/>
</dbReference>
<proteinExistence type="predicted"/>
<dbReference type="InterPro" id="IPR052907">
    <property type="entry name" value="Beta-lactamase/esterase"/>
</dbReference>
<reference evidence="2 3" key="1">
    <citation type="submission" date="2017-04" db="EMBL/GenBank/DDBJ databases">
        <authorList>
            <person name="Afonso C.L."/>
            <person name="Miller P.J."/>
            <person name="Scott M.A."/>
            <person name="Spackman E."/>
            <person name="Goraichik I."/>
            <person name="Dimitrov K.M."/>
            <person name="Suarez D.L."/>
            <person name="Swayne D.E."/>
        </authorList>
    </citation>
    <scope>NUCLEOTIDE SEQUENCE [LARGE SCALE GENOMIC DNA]</scope>
    <source>
        <strain evidence="2 3">USBA 355</strain>
    </source>
</reference>
<dbReference type="AlphaFoldDB" id="A0A1Y6B930"/>
<dbReference type="InterPro" id="IPR012338">
    <property type="entry name" value="Beta-lactam/transpept-like"/>
</dbReference>